<comment type="caution">
    <text evidence="12">The sequence shown here is derived from an EMBL/GenBank/DDBJ whole genome shotgun (WGS) entry which is preliminary data.</text>
</comment>
<dbReference type="PANTHER" id="PTHR15710:SF243">
    <property type="entry name" value="E3 UBIQUITIN-PROTEIN LIGASE PRAJA-2 ISOFORM X1"/>
    <property type="match status" value="1"/>
</dbReference>
<evidence type="ECO:0000256" key="10">
    <source>
        <dbReference type="SAM" id="MobiDB-lite"/>
    </source>
</evidence>
<dbReference type="Gene3D" id="3.30.40.10">
    <property type="entry name" value="Zinc/RING finger domain, C3HC4 (zinc finger)"/>
    <property type="match status" value="1"/>
</dbReference>
<dbReference type="Proteomes" id="UP000285301">
    <property type="component" value="Unassembled WGS sequence"/>
</dbReference>
<dbReference type="PROSITE" id="PS50089">
    <property type="entry name" value="ZF_RING_2"/>
    <property type="match status" value="1"/>
</dbReference>
<reference evidence="12 13" key="1">
    <citation type="journal article" date="2018" name="Gigascience">
        <title>Genomes of trombidid mites reveal novel predicted allergens and laterally-transferred genes associated with secondary metabolism.</title>
        <authorList>
            <person name="Dong X."/>
            <person name="Chaisiri K."/>
            <person name="Xia D."/>
            <person name="Armstrong S.D."/>
            <person name="Fang Y."/>
            <person name="Donnelly M.J."/>
            <person name="Kadowaki T."/>
            <person name="McGarry J.W."/>
            <person name="Darby A.C."/>
            <person name="Makepeace B.L."/>
        </authorList>
    </citation>
    <scope>NUCLEOTIDE SEQUENCE [LARGE SCALE GENOMIC DNA]</scope>
    <source>
        <strain evidence="12">UoL-WK</strain>
    </source>
</reference>
<evidence type="ECO:0000256" key="2">
    <source>
        <dbReference type="ARBA" id="ARBA00004906"/>
    </source>
</evidence>
<dbReference type="Pfam" id="PF14369">
    <property type="entry name" value="Zn_ribbon_19"/>
    <property type="match status" value="1"/>
</dbReference>
<feature type="compositionally biased region" description="Polar residues" evidence="10">
    <location>
        <begin position="326"/>
        <end position="344"/>
    </location>
</feature>
<dbReference type="OrthoDB" id="8062037at2759"/>
<evidence type="ECO:0000256" key="1">
    <source>
        <dbReference type="ARBA" id="ARBA00000900"/>
    </source>
</evidence>
<proteinExistence type="predicted"/>
<evidence type="ECO:0000313" key="12">
    <source>
        <dbReference type="EMBL" id="RWS18027.1"/>
    </source>
</evidence>
<dbReference type="EC" id="2.3.2.27" evidence="3"/>
<dbReference type="PANTHER" id="PTHR15710">
    <property type="entry name" value="E3 UBIQUITIN-PROTEIN LIGASE PRAJA"/>
    <property type="match status" value="1"/>
</dbReference>
<protein>
    <recommendedName>
        <fullName evidence="3">RING-type E3 ubiquitin transferase</fullName>
        <ecNumber evidence="3">2.3.2.27</ecNumber>
    </recommendedName>
</protein>
<name>A0A443RRY0_9ACAR</name>
<evidence type="ECO:0000256" key="3">
    <source>
        <dbReference type="ARBA" id="ARBA00012483"/>
    </source>
</evidence>
<evidence type="ECO:0000256" key="4">
    <source>
        <dbReference type="ARBA" id="ARBA00022679"/>
    </source>
</evidence>
<sequence>MAEPLVEVPPRYFCHKCSQEITPLLPDFVCPRCRMGFIEEVTNEQSNESHSTDDSLFMSDDSDAEPSSMESSHIADLLENLGGQFPFTNSEDRSWNDYRRSSEVNSEAMVHTSTPNDASDEAETSSSARGRSQRNLRGAARIRARNSRSPRYVQFSFPPEANFDSQQALEGIFNHIISGTSLGQLAAQQGANSSRDRSGNGGRRGEFINFDYQFPLFQVLHGNPGDYAWGSGGLDAVISQLLNQLDGTGPPPMPKDEIDRLPIVKITQDQVDKNLQCTVCMEDYKLAEDVKKLPCTHVYHHECIVPWLEMHGTCPICRKLLNTNASQTSQPNDRVFNSQRTNHGTNSSNSSTSNNTSSSSAYYEPDCD</sequence>
<evidence type="ECO:0000256" key="9">
    <source>
        <dbReference type="PROSITE-ProRule" id="PRU00175"/>
    </source>
</evidence>
<feature type="region of interest" description="Disordered" evidence="10">
    <location>
        <begin position="43"/>
        <end position="71"/>
    </location>
</feature>
<accession>A0A443RRY0</accession>
<dbReference type="EMBL" id="NCKU01000005">
    <property type="protein sequence ID" value="RWS18027.1"/>
    <property type="molecule type" value="Genomic_DNA"/>
</dbReference>
<dbReference type="SMART" id="SM00184">
    <property type="entry name" value="RING"/>
    <property type="match status" value="1"/>
</dbReference>
<dbReference type="STRING" id="1965070.A0A443RRY0"/>
<dbReference type="CDD" id="cd16667">
    <property type="entry name" value="RING-H2_RNF126-like"/>
    <property type="match status" value="1"/>
</dbReference>
<dbReference type="SUPFAM" id="SSF57850">
    <property type="entry name" value="RING/U-box"/>
    <property type="match status" value="1"/>
</dbReference>
<feature type="region of interest" description="Disordered" evidence="10">
    <location>
        <begin position="100"/>
        <end position="143"/>
    </location>
</feature>
<evidence type="ECO:0000259" key="11">
    <source>
        <dbReference type="PROSITE" id="PS50089"/>
    </source>
</evidence>
<keyword evidence="8" id="KW-0862">Zinc</keyword>
<keyword evidence="6 9" id="KW-0863">Zinc-finger</keyword>
<dbReference type="Pfam" id="PF13639">
    <property type="entry name" value="zf-RING_2"/>
    <property type="match status" value="1"/>
</dbReference>
<dbReference type="InterPro" id="IPR039525">
    <property type="entry name" value="RNF126-like_zinc-ribbon"/>
</dbReference>
<keyword evidence="7" id="KW-0833">Ubl conjugation pathway</keyword>
<evidence type="ECO:0000256" key="6">
    <source>
        <dbReference type="ARBA" id="ARBA00022771"/>
    </source>
</evidence>
<feature type="compositionally biased region" description="Low complexity" evidence="10">
    <location>
        <begin position="345"/>
        <end position="360"/>
    </location>
</feature>
<dbReference type="FunFam" id="3.30.40.10:FF:000069">
    <property type="entry name" value="E3 ubiquitin-protein ligase RNF115"/>
    <property type="match status" value="1"/>
</dbReference>
<dbReference type="GO" id="GO:0061630">
    <property type="term" value="F:ubiquitin protein ligase activity"/>
    <property type="evidence" value="ECO:0007669"/>
    <property type="project" value="UniProtKB-EC"/>
</dbReference>
<comment type="pathway">
    <text evidence="2">Protein modification; protein ubiquitination.</text>
</comment>
<dbReference type="InterPro" id="IPR013083">
    <property type="entry name" value="Znf_RING/FYVE/PHD"/>
</dbReference>
<feature type="domain" description="RING-type" evidence="11">
    <location>
        <begin position="277"/>
        <end position="318"/>
    </location>
</feature>
<evidence type="ECO:0000256" key="5">
    <source>
        <dbReference type="ARBA" id="ARBA00022723"/>
    </source>
</evidence>
<dbReference type="GO" id="GO:0008270">
    <property type="term" value="F:zinc ion binding"/>
    <property type="evidence" value="ECO:0007669"/>
    <property type="project" value="UniProtKB-KW"/>
</dbReference>
<comment type="catalytic activity">
    <reaction evidence="1">
        <text>S-ubiquitinyl-[E2 ubiquitin-conjugating enzyme]-L-cysteine + [acceptor protein]-L-lysine = [E2 ubiquitin-conjugating enzyme]-L-cysteine + N(6)-ubiquitinyl-[acceptor protein]-L-lysine.</text>
        <dbReference type="EC" id="2.3.2.27"/>
    </reaction>
</comment>
<feature type="region of interest" description="Disordered" evidence="10">
    <location>
        <begin position="326"/>
        <end position="368"/>
    </location>
</feature>
<keyword evidence="4" id="KW-0808">Transferase</keyword>
<dbReference type="GO" id="GO:0005737">
    <property type="term" value="C:cytoplasm"/>
    <property type="evidence" value="ECO:0007669"/>
    <property type="project" value="TreeGrafter"/>
</dbReference>
<keyword evidence="13" id="KW-1185">Reference proteome</keyword>
<dbReference type="GO" id="GO:0000209">
    <property type="term" value="P:protein polyubiquitination"/>
    <property type="evidence" value="ECO:0007669"/>
    <property type="project" value="UniProtKB-ARBA"/>
</dbReference>
<dbReference type="InterPro" id="IPR001841">
    <property type="entry name" value="Znf_RING"/>
</dbReference>
<organism evidence="12 13">
    <name type="scientific">Dinothrombium tinctorium</name>
    <dbReference type="NCBI Taxonomy" id="1965070"/>
    <lineage>
        <taxon>Eukaryota</taxon>
        <taxon>Metazoa</taxon>
        <taxon>Ecdysozoa</taxon>
        <taxon>Arthropoda</taxon>
        <taxon>Chelicerata</taxon>
        <taxon>Arachnida</taxon>
        <taxon>Acari</taxon>
        <taxon>Acariformes</taxon>
        <taxon>Trombidiformes</taxon>
        <taxon>Prostigmata</taxon>
        <taxon>Anystina</taxon>
        <taxon>Parasitengona</taxon>
        <taxon>Trombidioidea</taxon>
        <taxon>Trombidiidae</taxon>
        <taxon>Dinothrombium</taxon>
    </lineage>
</organism>
<evidence type="ECO:0000256" key="8">
    <source>
        <dbReference type="ARBA" id="ARBA00022833"/>
    </source>
</evidence>
<evidence type="ECO:0000313" key="13">
    <source>
        <dbReference type="Proteomes" id="UP000285301"/>
    </source>
</evidence>
<dbReference type="AlphaFoldDB" id="A0A443RRY0"/>
<evidence type="ECO:0000256" key="7">
    <source>
        <dbReference type="ARBA" id="ARBA00022786"/>
    </source>
</evidence>
<gene>
    <name evidence="12" type="ORF">B4U79_12837</name>
</gene>
<keyword evidence="5" id="KW-0479">Metal-binding</keyword>